<evidence type="ECO:0000256" key="5">
    <source>
        <dbReference type="SAM" id="MobiDB-lite"/>
    </source>
</evidence>
<keyword evidence="2 4" id="KW-0863">Zinc-finger</keyword>
<dbReference type="InterPro" id="IPR001841">
    <property type="entry name" value="Znf_RING"/>
</dbReference>
<feature type="region of interest" description="Disordered" evidence="5">
    <location>
        <begin position="16"/>
        <end position="79"/>
    </location>
</feature>
<feature type="domain" description="RING-type" evidence="6">
    <location>
        <begin position="182"/>
        <end position="224"/>
    </location>
</feature>
<dbReference type="Proteomes" id="UP000626109">
    <property type="component" value="Unassembled WGS sequence"/>
</dbReference>
<dbReference type="Gene3D" id="3.30.40.10">
    <property type="entry name" value="Zinc/RING finger domain, C3HC4 (zinc finger)"/>
    <property type="match status" value="1"/>
</dbReference>
<accession>A0A813KQB0</accession>
<dbReference type="SMART" id="SM00184">
    <property type="entry name" value="RING"/>
    <property type="match status" value="1"/>
</dbReference>
<keyword evidence="3" id="KW-0862">Zinc</keyword>
<comment type="caution">
    <text evidence="7">The sequence shown here is derived from an EMBL/GenBank/DDBJ whole genome shotgun (WGS) entry which is preliminary data.</text>
</comment>
<organism evidence="7 8">
    <name type="scientific">Polarella glacialis</name>
    <name type="common">Dinoflagellate</name>
    <dbReference type="NCBI Taxonomy" id="89957"/>
    <lineage>
        <taxon>Eukaryota</taxon>
        <taxon>Sar</taxon>
        <taxon>Alveolata</taxon>
        <taxon>Dinophyceae</taxon>
        <taxon>Suessiales</taxon>
        <taxon>Suessiaceae</taxon>
        <taxon>Polarella</taxon>
    </lineage>
</organism>
<dbReference type="Pfam" id="PF13639">
    <property type="entry name" value="zf-RING_2"/>
    <property type="match status" value="1"/>
</dbReference>
<feature type="region of interest" description="Disordered" evidence="5">
    <location>
        <begin position="114"/>
        <end position="161"/>
    </location>
</feature>
<proteinExistence type="predicted"/>
<evidence type="ECO:0000256" key="1">
    <source>
        <dbReference type="ARBA" id="ARBA00022723"/>
    </source>
</evidence>
<name>A0A813KQB0_POLGL</name>
<keyword evidence="1" id="KW-0479">Metal-binding</keyword>
<dbReference type="PROSITE" id="PS50089">
    <property type="entry name" value="ZF_RING_2"/>
    <property type="match status" value="1"/>
</dbReference>
<dbReference type="SUPFAM" id="SSF57850">
    <property type="entry name" value="RING/U-box"/>
    <property type="match status" value="1"/>
</dbReference>
<evidence type="ECO:0000313" key="8">
    <source>
        <dbReference type="Proteomes" id="UP000626109"/>
    </source>
</evidence>
<reference evidence="7" key="1">
    <citation type="submission" date="2021-02" db="EMBL/GenBank/DDBJ databases">
        <authorList>
            <person name="Dougan E. K."/>
            <person name="Rhodes N."/>
            <person name="Thang M."/>
            <person name="Chan C."/>
        </authorList>
    </citation>
    <scope>NUCLEOTIDE SEQUENCE</scope>
</reference>
<dbReference type="InterPro" id="IPR013083">
    <property type="entry name" value="Znf_RING/FYVE/PHD"/>
</dbReference>
<dbReference type="GO" id="GO:0061630">
    <property type="term" value="F:ubiquitin protein ligase activity"/>
    <property type="evidence" value="ECO:0007669"/>
    <property type="project" value="TreeGrafter"/>
</dbReference>
<evidence type="ECO:0000256" key="4">
    <source>
        <dbReference type="PROSITE-ProRule" id="PRU00175"/>
    </source>
</evidence>
<evidence type="ECO:0000313" key="7">
    <source>
        <dbReference type="EMBL" id="CAE8709982.1"/>
    </source>
</evidence>
<gene>
    <name evidence="7" type="ORF">PGLA2088_LOCUS35724</name>
</gene>
<dbReference type="GO" id="GO:0008270">
    <property type="term" value="F:zinc ion binding"/>
    <property type="evidence" value="ECO:0007669"/>
    <property type="project" value="UniProtKB-KW"/>
</dbReference>
<dbReference type="AlphaFoldDB" id="A0A813KQB0"/>
<dbReference type="PANTHER" id="PTHR45969:SF69">
    <property type="entry name" value="FINGER DOMAIN PROTEIN, PUTATIVE (AFU_ORTHOLOGUE AFUA_3G12190)-RELATED"/>
    <property type="match status" value="1"/>
</dbReference>
<protein>
    <recommendedName>
        <fullName evidence="6">RING-type domain-containing protein</fullName>
    </recommendedName>
</protein>
<feature type="compositionally biased region" description="Basic and acidic residues" evidence="5">
    <location>
        <begin position="114"/>
        <end position="130"/>
    </location>
</feature>
<evidence type="ECO:0000256" key="2">
    <source>
        <dbReference type="ARBA" id="ARBA00022771"/>
    </source>
</evidence>
<dbReference type="EMBL" id="CAJNNW010031924">
    <property type="protein sequence ID" value="CAE8709982.1"/>
    <property type="molecule type" value="Genomic_DNA"/>
</dbReference>
<dbReference type="GO" id="GO:0016567">
    <property type="term" value="P:protein ubiquitination"/>
    <property type="evidence" value="ECO:0007669"/>
    <property type="project" value="TreeGrafter"/>
</dbReference>
<dbReference type="PANTHER" id="PTHR45969">
    <property type="entry name" value="RING ZINC FINGER PROTEIN-RELATED"/>
    <property type="match status" value="1"/>
</dbReference>
<sequence length="308" mass="33687">MPPSVRTMFAGLARGAPLEVDLESSSPQTPPRPKLPWDGAVTPEPLEAPTSSGDAQTIHPEESSGKVVPQKQRLQNQVTEMVREREEYQAKLREIKSQAADWRRRREELRLQLRDLPEMGPEEPRAEKRSAASPGAASSKRSRGSLGQSNEGFKPDPAAGILSKGSYLPPAEVRKLVGEEPCAICLEPLKAKAKTIALCGHIFHMACLMAARGGVAGATCPQCRSPVDKMSEDRLQSLTGWVLAASRLLPCEVANLREVELSRLLEQVNMSVRRDRDREATTNELKQVLSEMEAEGGVLVHGTLVTFT</sequence>
<evidence type="ECO:0000259" key="6">
    <source>
        <dbReference type="PROSITE" id="PS50089"/>
    </source>
</evidence>
<evidence type="ECO:0000256" key="3">
    <source>
        <dbReference type="ARBA" id="ARBA00022833"/>
    </source>
</evidence>